<evidence type="ECO:0000259" key="14">
    <source>
        <dbReference type="PROSITE" id="PS50109"/>
    </source>
</evidence>
<dbReference type="FunFam" id="3.30.565.10:FF:000023">
    <property type="entry name" value="PAS domain-containing sensor histidine kinase"/>
    <property type="match status" value="1"/>
</dbReference>
<evidence type="ECO:0000259" key="15">
    <source>
        <dbReference type="PROSITE" id="PS50110"/>
    </source>
</evidence>
<organism evidence="16 17">
    <name type="scientific">Virgibacillus salarius</name>
    <dbReference type="NCBI Taxonomy" id="447199"/>
    <lineage>
        <taxon>Bacteria</taxon>
        <taxon>Bacillati</taxon>
        <taxon>Bacillota</taxon>
        <taxon>Bacilli</taxon>
        <taxon>Bacillales</taxon>
        <taxon>Bacillaceae</taxon>
        <taxon>Virgibacillus</taxon>
    </lineage>
</organism>
<dbReference type="InterPro" id="IPR036890">
    <property type="entry name" value="HATPase_C_sf"/>
</dbReference>
<dbReference type="Gene3D" id="1.10.287.130">
    <property type="match status" value="1"/>
</dbReference>
<keyword evidence="5 12" id="KW-0597">Phosphoprotein</keyword>
<keyword evidence="17" id="KW-1185">Reference proteome</keyword>
<keyword evidence="13" id="KW-1133">Transmembrane helix</keyword>
<keyword evidence="4" id="KW-1003">Cell membrane</keyword>
<dbReference type="Proteomes" id="UP000675284">
    <property type="component" value="Unassembled WGS sequence"/>
</dbReference>
<dbReference type="PANTHER" id="PTHR43547">
    <property type="entry name" value="TWO-COMPONENT HISTIDINE KINASE"/>
    <property type="match status" value="1"/>
</dbReference>
<evidence type="ECO:0000256" key="8">
    <source>
        <dbReference type="ARBA" id="ARBA00022777"/>
    </source>
</evidence>
<feature type="modified residue" description="4-aspartylphosphate" evidence="12">
    <location>
        <position position="745"/>
    </location>
</feature>
<dbReference type="Pfam" id="PF06580">
    <property type="entry name" value="His_kinase"/>
    <property type="match status" value="1"/>
</dbReference>
<dbReference type="SUPFAM" id="SSF52172">
    <property type="entry name" value="CheY-like"/>
    <property type="match status" value="1"/>
</dbReference>
<dbReference type="Pfam" id="PF00512">
    <property type="entry name" value="HisKA"/>
    <property type="match status" value="1"/>
</dbReference>
<feature type="domain" description="Histidine kinase" evidence="14">
    <location>
        <begin position="923"/>
        <end position="1022"/>
    </location>
</feature>
<dbReference type="Gene3D" id="3.40.50.2300">
    <property type="match status" value="1"/>
</dbReference>
<dbReference type="InterPro" id="IPR010559">
    <property type="entry name" value="Sig_transdc_His_kin_internal"/>
</dbReference>
<keyword evidence="11 13" id="KW-0472">Membrane</keyword>
<dbReference type="InterPro" id="IPR001789">
    <property type="entry name" value="Sig_transdc_resp-reg_receiver"/>
</dbReference>
<dbReference type="InterPro" id="IPR004358">
    <property type="entry name" value="Sig_transdc_His_kin-like_C"/>
</dbReference>
<dbReference type="PROSITE" id="PS51257">
    <property type="entry name" value="PROKAR_LIPOPROTEIN"/>
    <property type="match status" value="1"/>
</dbReference>
<dbReference type="InterPro" id="IPR003661">
    <property type="entry name" value="HisK_dim/P_dom"/>
</dbReference>
<feature type="transmembrane region" description="Helical" evidence="13">
    <location>
        <begin position="361"/>
        <end position="381"/>
    </location>
</feature>
<evidence type="ECO:0000256" key="2">
    <source>
        <dbReference type="ARBA" id="ARBA00004236"/>
    </source>
</evidence>
<feature type="transmembrane region" description="Helical" evidence="13">
    <location>
        <begin position="12"/>
        <end position="33"/>
    </location>
</feature>
<keyword evidence="10" id="KW-0902">Two-component regulatory system</keyword>
<keyword evidence="8" id="KW-0418">Kinase</keyword>
<keyword evidence="6" id="KW-0808">Transferase</keyword>
<evidence type="ECO:0000256" key="12">
    <source>
        <dbReference type="PROSITE-ProRule" id="PRU00169"/>
    </source>
</evidence>
<dbReference type="GO" id="GO:0005886">
    <property type="term" value="C:plasma membrane"/>
    <property type="evidence" value="ECO:0007669"/>
    <property type="project" value="UniProtKB-SubCell"/>
</dbReference>
<dbReference type="InterPro" id="IPR005467">
    <property type="entry name" value="His_kinase_dom"/>
</dbReference>
<dbReference type="Gene3D" id="2.60.120.260">
    <property type="entry name" value="Galactose-binding domain-like"/>
    <property type="match status" value="1"/>
</dbReference>
<evidence type="ECO:0000256" key="1">
    <source>
        <dbReference type="ARBA" id="ARBA00000085"/>
    </source>
</evidence>
<dbReference type="GO" id="GO:0000155">
    <property type="term" value="F:phosphorelay sensor kinase activity"/>
    <property type="evidence" value="ECO:0007669"/>
    <property type="project" value="InterPro"/>
</dbReference>
<reference evidence="16" key="1">
    <citation type="submission" date="2021-04" db="EMBL/GenBank/DDBJ databases">
        <title>Isolation and polyphasic classification of algal microorganism.</title>
        <authorList>
            <person name="Wang S."/>
        </authorList>
    </citation>
    <scope>NUCLEOTIDE SEQUENCE</scope>
    <source>
        <strain evidence="16">720a</strain>
    </source>
</reference>
<evidence type="ECO:0000256" key="4">
    <source>
        <dbReference type="ARBA" id="ARBA00022475"/>
    </source>
</evidence>
<dbReference type="CDD" id="cd16922">
    <property type="entry name" value="HATPase_EvgS-ArcB-TorS-like"/>
    <property type="match status" value="1"/>
</dbReference>
<keyword evidence="13" id="KW-0812">Transmembrane</keyword>
<accession>A0A941DQ34</accession>
<evidence type="ECO:0000256" key="7">
    <source>
        <dbReference type="ARBA" id="ARBA00022741"/>
    </source>
</evidence>
<dbReference type="SMART" id="SM00388">
    <property type="entry name" value="HisKA"/>
    <property type="match status" value="1"/>
</dbReference>
<dbReference type="Pfam" id="PF00072">
    <property type="entry name" value="Response_reg"/>
    <property type="match status" value="1"/>
</dbReference>
<evidence type="ECO:0000256" key="3">
    <source>
        <dbReference type="ARBA" id="ARBA00012438"/>
    </source>
</evidence>
<feature type="domain" description="Response regulatory" evidence="15">
    <location>
        <begin position="697"/>
        <end position="812"/>
    </location>
</feature>
<dbReference type="EC" id="2.7.13.3" evidence="3"/>
<comment type="subcellular location">
    <subcellularLocation>
        <location evidence="2">Cell membrane</location>
    </subcellularLocation>
</comment>
<comment type="caution">
    <text evidence="16">The sequence shown here is derived from an EMBL/GenBank/DDBJ whole genome shotgun (WGS) entry which is preliminary data.</text>
</comment>
<dbReference type="InterPro" id="IPR036097">
    <property type="entry name" value="HisK_dim/P_sf"/>
</dbReference>
<dbReference type="InterPro" id="IPR003594">
    <property type="entry name" value="HATPase_dom"/>
</dbReference>
<evidence type="ECO:0000313" key="17">
    <source>
        <dbReference type="Proteomes" id="UP000675284"/>
    </source>
</evidence>
<sequence length="1022" mass="116520">MRNKKQMSIPKIFIIISVFLILLSCLRIGWLLYHQPPEHPQAKNGVIDLSTWDFKDDQTITLNGEWEFYPNQFLTPLQQWKATNYINVPGNWKGEWNQTKDKQTSYGYGTFRLKIILPENEQSLYGIRIKDITTAANVYIDDKLVAASNHPTKSKEQHVQKNGPFSTIFHTNNTNEMELLIHISNYQIPFEGGITNAIQFGTDQAINKLESGSIAFQVTIFIIYLLHSMYAICLFLLGRKGKAQKELLFYGLMLILAAFTNLIDDNIVLELPIPIEWYQKLLSILFISTLLALLAFVKSLYRVKSRLFTSLLVIYFTLSVSLVVVPIDFFVFINFGMMIFFLIAFYFLFSQTIKTIRRGKADAIFILLFVTSYTSNVLIWGNIVNMNLIDMPYYPFDFLISIITIALFLFKRHIRMAHLNEKQKAELLNADKKKDEFLANTSHELRNPLHGIINIAQTILRNGSASLSAKNKESLHLLIQIGQRMTFTLNDILDISRLQDQYITLNKKRVNLHSVAAVILDMITYMTENKNLQLRLNISPSFPEVYADENRLLQIIFNLVHNAVKYTNEGSVTIDASYENKIATIHIRDTGIGISEETQQNIFKPYNQGNMKDNGGIGLGLSVCKQLVELHGGTMSVQSVIGKGSTFSFTLPIADNATNVEENKIVPATDEHVHNFYPIDEAETEVSATRENRNQARILMVDDDPINLRILHNVLSPYYDMITATSGKEALLHIHSRELDLIIADVMMPTMSGYELTKIIRKQFSISELPILLLTARNQLEDIYTGFQSGANDYVAKPIDALELKARVDVLTSLKASVHAQLRMEAAWLQAQIQPHFLFNTLNTIASLAEIDTKRMIKLLEEFSNYLRRSFDMTNKNALIPLEDELDLARSYLFIEKERFGDRLHVSWEIKDNIPIQIPPLSIQPIVENAVRHGILKQVEGGTIRIQIVEHNTYYSITIIDDGVGMDQQKVKQILSDEWVYGSGRGIGLANTNRRFKQLYGVGLDIQSTPYMGTTVTFKIPK</sequence>
<evidence type="ECO:0000256" key="13">
    <source>
        <dbReference type="SAM" id="Phobius"/>
    </source>
</evidence>
<dbReference type="PROSITE" id="PS50109">
    <property type="entry name" value="HIS_KIN"/>
    <property type="match status" value="2"/>
</dbReference>
<dbReference type="SUPFAM" id="SSF55874">
    <property type="entry name" value="ATPase domain of HSP90 chaperone/DNA topoisomerase II/histidine kinase"/>
    <property type="match status" value="2"/>
</dbReference>
<evidence type="ECO:0000256" key="11">
    <source>
        <dbReference type="ARBA" id="ARBA00023136"/>
    </source>
</evidence>
<dbReference type="Gene3D" id="3.30.565.10">
    <property type="entry name" value="Histidine kinase-like ATPase, C-terminal domain"/>
    <property type="match status" value="2"/>
</dbReference>
<evidence type="ECO:0000256" key="9">
    <source>
        <dbReference type="ARBA" id="ARBA00022840"/>
    </source>
</evidence>
<dbReference type="SUPFAM" id="SSF47384">
    <property type="entry name" value="Homodimeric domain of signal transducing histidine kinase"/>
    <property type="match status" value="1"/>
</dbReference>
<dbReference type="InterPro" id="IPR011006">
    <property type="entry name" value="CheY-like_superfamily"/>
</dbReference>
<dbReference type="RefSeq" id="WP_166529748.1">
    <property type="nucleotide sequence ID" value="NZ_JAGSOT010000001.1"/>
</dbReference>
<dbReference type="PRINTS" id="PR00344">
    <property type="entry name" value="BCTRLSENSOR"/>
</dbReference>
<evidence type="ECO:0000313" key="16">
    <source>
        <dbReference type="EMBL" id="MBR7794425.1"/>
    </source>
</evidence>
<feature type="domain" description="Histidine kinase" evidence="14">
    <location>
        <begin position="440"/>
        <end position="655"/>
    </location>
</feature>
<feature type="transmembrane region" description="Helical" evidence="13">
    <location>
        <begin position="393"/>
        <end position="410"/>
    </location>
</feature>
<evidence type="ECO:0000256" key="6">
    <source>
        <dbReference type="ARBA" id="ARBA00022679"/>
    </source>
</evidence>
<dbReference type="EMBL" id="JAGSOT010000001">
    <property type="protein sequence ID" value="MBR7794425.1"/>
    <property type="molecule type" value="Genomic_DNA"/>
</dbReference>
<dbReference type="CDD" id="cd00082">
    <property type="entry name" value="HisKA"/>
    <property type="match status" value="1"/>
</dbReference>
<dbReference type="InterPro" id="IPR008979">
    <property type="entry name" value="Galactose-bd-like_sf"/>
</dbReference>
<keyword evidence="9" id="KW-0067">ATP-binding</keyword>
<dbReference type="Pfam" id="PF02518">
    <property type="entry name" value="HATPase_c"/>
    <property type="match status" value="2"/>
</dbReference>
<dbReference type="PROSITE" id="PS50110">
    <property type="entry name" value="RESPONSE_REGULATORY"/>
    <property type="match status" value="1"/>
</dbReference>
<feature type="transmembrane region" description="Helical" evidence="13">
    <location>
        <begin position="281"/>
        <end position="300"/>
    </location>
</feature>
<dbReference type="SMART" id="SM00448">
    <property type="entry name" value="REC"/>
    <property type="match status" value="1"/>
</dbReference>
<feature type="transmembrane region" description="Helical" evidence="13">
    <location>
        <begin position="331"/>
        <end position="349"/>
    </location>
</feature>
<gene>
    <name evidence="16" type="ORF">KCX74_00025</name>
</gene>
<name>A0A941DQ34_9BACI</name>
<feature type="transmembrane region" description="Helical" evidence="13">
    <location>
        <begin position="249"/>
        <end position="269"/>
    </location>
</feature>
<comment type="catalytic activity">
    <reaction evidence="1">
        <text>ATP + protein L-histidine = ADP + protein N-phospho-L-histidine.</text>
        <dbReference type="EC" id="2.7.13.3"/>
    </reaction>
</comment>
<evidence type="ECO:0000256" key="5">
    <source>
        <dbReference type="ARBA" id="ARBA00022553"/>
    </source>
</evidence>
<keyword evidence="7" id="KW-0547">Nucleotide-binding</keyword>
<proteinExistence type="predicted"/>
<evidence type="ECO:0000256" key="10">
    <source>
        <dbReference type="ARBA" id="ARBA00023012"/>
    </source>
</evidence>
<dbReference type="Pfam" id="PF07695">
    <property type="entry name" value="7TMR-DISM_7TM"/>
    <property type="match status" value="1"/>
</dbReference>
<dbReference type="PANTHER" id="PTHR43547:SF2">
    <property type="entry name" value="HYBRID SIGNAL TRANSDUCTION HISTIDINE KINASE C"/>
    <property type="match status" value="1"/>
</dbReference>
<feature type="transmembrane region" description="Helical" evidence="13">
    <location>
        <begin position="214"/>
        <end position="237"/>
    </location>
</feature>
<dbReference type="SUPFAM" id="SSF49785">
    <property type="entry name" value="Galactose-binding domain-like"/>
    <property type="match status" value="1"/>
</dbReference>
<dbReference type="SMART" id="SM00387">
    <property type="entry name" value="HATPase_c"/>
    <property type="match status" value="2"/>
</dbReference>
<feature type="transmembrane region" description="Helical" evidence="13">
    <location>
        <begin position="307"/>
        <end position="325"/>
    </location>
</feature>
<protein>
    <recommendedName>
        <fullName evidence="3">histidine kinase</fullName>
        <ecNumber evidence="3">2.7.13.3</ecNumber>
    </recommendedName>
</protein>
<dbReference type="AlphaFoldDB" id="A0A941DQ34"/>
<dbReference type="GO" id="GO:0005524">
    <property type="term" value="F:ATP binding"/>
    <property type="evidence" value="ECO:0007669"/>
    <property type="project" value="UniProtKB-KW"/>
</dbReference>
<dbReference type="InterPro" id="IPR011623">
    <property type="entry name" value="7TMR_DISM_rcpt_extracell_dom1"/>
</dbReference>